<comment type="subcellular location">
    <subcellularLocation>
        <location evidence="1 14">Nucleus</location>
    </subcellularLocation>
</comment>
<evidence type="ECO:0000256" key="7">
    <source>
        <dbReference type="ARBA" id="ARBA00022737"/>
    </source>
</evidence>
<keyword evidence="7" id="KW-0677">Repeat</keyword>
<evidence type="ECO:0000256" key="9">
    <source>
        <dbReference type="ARBA" id="ARBA00023015"/>
    </source>
</evidence>
<accession>A0A1Y1UAX1</accession>
<feature type="compositionally biased region" description="Polar residues" evidence="16">
    <location>
        <begin position="81"/>
        <end position="92"/>
    </location>
</feature>
<dbReference type="OrthoDB" id="443402at2759"/>
<feature type="compositionally biased region" description="Polar residues" evidence="16">
    <location>
        <begin position="137"/>
        <end position="148"/>
    </location>
</feature>
<feature type="compositionally biased region" description="Polar residues" evidence="16">
    <location>
        <begin position="105"/>
        <end position="117"/>
    </location>
</feature>
<dbReference type="InterPro" id="IPR025789">
    <property type="entry name" value="DOT1_dom"/>
</dbReference>
<dbReference type="GO" id="GO:0032259">
    <property type="term" value="P:methylation"/>
    <property type="evidence" value="ECO:0007669"/>
    <property type="project" value="UniProtKB-KW"/>
</dbReference>
<keyword evidence="10 14" id="KW-0804">Transcription</keyword>
<evidence type="ECO:0000256" key="16">
    <source>
        <dbReference type="SAM" id="MobiDB-lite"/>
    </source>
</evidence>
<comment type="function">
    <text evidence="14">Histone methyltransferase that specifically trimethylates histone H3 to form H3K79me3. This methylation is required for telomere silencing and for the pachytene checkpoint during the meiotic cell cycle by allowing the recruitment of RAD9 to double strand breaks. Nucleosomes are preferred as substrate compared to free histone.</text>
</comment>
<name>A0A1Y1UAX1_9TREE</name>
<evidence type="ECO:0000256" key="12">
    <source>
        <dbReference type="ARBA" id="ARBA00029821"/>
    </source>
</evidence>
<dbReference type="PANTHER" id="PTHR21451:SF0">
    <property type="entry name" value="HISTONE-LYSINE N-METHYLTRANSFERASE, H3 LYSINE-79 SPECIFIC"/>
    <property type="match status" value="1"/>
</dbReference>
<dbReference type="InterPro" id="IPR030445">
    <property type="entry name" value="H3-K79_meTrfase"/>
</dbReference>
<dbReference type="AlphaFoldDB" id="A0A1Y1UAX1"/>
<dbReference type="InterPro" id="IPR029063">
    <property type="entry name" value="SAM-dependent_MTases_sf"/>
</dbReference>
<dbReference type="InterPro" id="IPR021162">
    <property type="entry name" value="Dot1"/>
</dbReference>
<dbReference type="CDD" id="cd02440">
    <property type="entry name" value="AdoMet_MTases"/>
    <property type="match status" value="1"/>
</dbReference>
<keyword evidence="11 14" id="KW-0539">Nucleus</keyword>
<keyword evidence="5 14" id="KW-0808">Transferase</keyword>
<evidence type="ECO:0000256" key="8">
    <source>
        <dbReference type="ARBA" id="ARBA00022853"/>
    </source>
</evidence>
<dbReference type="InParanoid" id="A0A1Y1UAX1"/>
<evidence type="ECO:0000256" key="13">
    <source>
        <dbReference type="ARBA" id="ARBA00047770"/>
    </source>
</evidence>
<dbReference type="GO" id="GO:0000786">
    <property type="term" value="C:nucleosome"/>
    <property type="evidence" value="ECO:0007669"/>
    <property type="project" value="InterPro"/>
</dbReference>
<feature type="binding site" evidence="15">
    <location>
        <position position="469"/>
    </location>
    <ligand>
        <name>S-adenosyl-L-methionine</name>
        <dbReference type="ChEBI" id="CHEBI:59789"/>
    </ligand>
</feature>
<feature type="compositionally biased region" description="Polar residues" evidence="16">
    <location>
        <begin position="44"/>
        <end position="60"/>
    </location>
</feature>
<sequence length="621" mass="68834">MMSFFGQDSPLSSSSNGAVVARSKKPVTSRPAPPPIAANGAGPSRSSTTGTPIKSSSNGIHKSKHLHSISSSHRKSDQSKGTSRPITSSSHGRSLEHSGKRSKSNTKTPSRTVSPIRSDSESSEDAFDPPKKKKFRTNGTPSGQTQTPELDEAAYGPEKQWCFSQVDERGEWGRGWAGFVPSEEVVRGQRRGFKGSLQGKANDLEKYIPWFPQEGFENKEPLPRVDLLYPSGCRETFVLLSPNRKGEYAPILELRTALSLILSYYIPPSHQHIFGSIVDALDLEKAPTPISQIPSPAPHSSATPPPDGALHTPPVSQAPSETIGNALRKAMAPNRRDGPGFMRAMERFNTAMEAIIADGSVAKWMETRPRLRKEDWSALVDGVHDEAYSRVVGPYANELEHHPKHPDEVARAITAKEDSYGELRHRFMSKVIEQTKLGTNSVFVDLGSGVGNCVLQAALEAGCRSYGFELLPVPAHCARLQLCEVRRRWSMWALNGNLDVEVEEGDFRFLPNVGKRLREADVVLVNNEVFPSTLNVDLTHLFLDLKDGAVIVSLQPLVSQSFKMSESNCDSFDAIVKMTQHRYYNDWVSWKGEAGNYYLQVVDRSMRRKFEEDLNSRRRRG</sequence>
<evidence type="ECO:0000256" key="3">
    <source>
        <dbReference type="ARBA" id="ARBA00020987"/>
    </source>
</evidence>
<evidence type="ECO:0000259" key="17">
    <source>
        <dbReference type="PROSITE" id="PS51569"/>
    </source>
</evidence>
<feature type="binding site" evidence="15">
    <location>
        <begin position="443"/>
        <end position="452"/>
    </location>
    <ligand>
        <name>S-adenosyl-L-methionine</name>
        <dbReference type="ChEBI" id="CHEBI:59789"/>
    </ligand>
</feature>
<dbReference type="PANTHER" id="PTHR21451">
    <property type="entry name" value="HISTONE H3 METHYLTRANSFERASE"/>
    <property type="match status" value="1"/>
</dbReference>
<dbReference type="GO" id="GO:0031509">
    <property type="term" value="P:subtelomeric heterochromatin formation"/>
    <property type="evidence" value="ECO:0007669"/>
    <property type="project" value="InterPro"/>
</dbReference>
<dbReference type="SUPFAM" id="SSF53335">
    <property type="entry name" value="S-adenosyl-L-methionine-dependent methyltransferases"/>
    <property type="match status" value="1"/>
</dbReference>
<dbReference type="RefSeq" id="XP_021868936.1">
    <property type="nucleotide sequence ID" value="XM_022018584.1"/>
</dbReference>
<dbReference type="GO" id="GO:0006281">
    <property type="term" value="P:DNA repair"/>
    <property type="evidence" value="ECO:0007669"/>
    <property type="project" value="InterPro"/>
</dbReference>
<comment type="catalytic activity">
    <reaction evidence="13 14">
        <text>L-lysyl(79)-[histone H3] + 3 S-adenosyl-L-methionine = N(6),N(6),N(6)-trimethyl-L-lysyl(79)-[histone H3] + 3 S-adenosyl-L-homocysteine + 3 H(+)</text>
        <dbReference type="Rhea" id="RHEA:60328"/>
        <dbReference type="Rhea" id="RHEA-COMP:15549"/>
        <dbReference type="Rhea" id="RHEA-COMP:15552"/>
        <dbReference type="ChEBI" id="CHEBI:15378"/>
        <dbReference type="ChEBI" id="CHEBI:29969"/>
        <dbReference type="ChEBI" id="CHEBI:57856"/>
        <dbReference type="ChEBI" id="CHEBI:59789"/>
        <dbReference type="ChEBI" id="CHEBI:61961"/>
        <dbReference type="EC" id="2.1.1.360"/>
    </reaction>
</comment>
<dbReference type="Proteomes" id="UP000193218">
    <property type="component" value="Unassembled WGS sequence"/>
</dbReference>
<evidence type="ECO:0000256" key="14">
    <source>
        <dbReference type="PIRNR" id="PIRNR017570"/>
    </source>
</evidence>
<comment type="similarity">
    <text evidence="14">Belongs to the class I-like SAM-binding methyltransferase superfamily. DOT1 family.</text>
</comment>
<keyword evidence="8 14" id="KW-0156">Chromatin regulator</keyword>
<dbReference type="GO" id="GO:0140956">
    <property type="term" value="F:histone H3K79 trimethyltransferase activity"/>
    <property type="evidence" value="ECO:0007669"/>
    <property type="project" value="UniProtKB-EC"/>
</dbReference>
<dbReference type="FunFam" id="3.40.50.150:FF:000033">
    <property type="entry name" value="Histone-lysine N-methyltransferase, H3 lysine-79 specific"/>
    <property type="match status" value="1"/>
</dbReference>
<keyword evidence="6 14" id="KW-0949">S-adenosyl-L-methionine</keyword>
<protein>
    <recommendedName>
        <fullName evidence="3 14">Histone-lysine N-methyltransferase, H3 lysine-79 specific</fullName>
        <ecNumber evidence="2 14">2.1.1.360</ecNumber>
    </recommendedName>
    <alternativeName>
        <fullName evidence="12 14">Histone H3-K79 methyltransferase</fullName>
    </alternativeName>
</protein>
<dbReference type="STRING" id="4999.A0A1Y1UAX1"/>
<evidence type="ECO:0000256" key="2">
    <source>
        <dbReference type="ARBA" id="ARBA00012190"/>
    </source>
</evidence>
<feature type="binding site" evidence="15">
    <location>
        <begin position="420"/>
        <end position="423"/>
    </location>
    <ligand>
        <name>S-adenosyl-L-methionine</name>
        <dbReference type="ChEBI" id="CHEBI:59789"/>
    </ligand>
</feature>
<feature type="domain" description="DOT1" evidence="17">
    <location>
        <begin position="282"/>
        <end position="615"/>
    </location>
</feature>
<keyword evidence="19" id="KW-1185">Reference proteome</keyword>
<dbReference type="PIRSF" id="PIRSF017570">
    <property type="entry name" value="Histone_H3-K79_MeTrfase"/>
    <property type="match status" value="1"/>
</dbReference>
<feature type="region of interest" description="Disordered" evidence="16">
    <location>
        <begin position="1"/>
        <end position="154"/>
    </location>
</feature>
<evidence type="ECO:0000313" key="18">
    <source>
        <dbReference type="EMBL" id="ORX34694.1"/>
    </source>
</evidence>
<comment type="caution">
    <text evidence="18">The sequence shown here is derived from an EMBL/GenBank/DDBJ whole genome shotgun (WGS) entry which is preliminary data.</text>
</comment>
<dbReference type="GO" id="GO:0005634">
    <property type="term" value="C:nucleus"/>
    <property type="evidence" value="ECO:0007669"/>
    <property type="project" value="UniProtKB-SubCell"/>
</dbReference>
<feature type="region of interest" description="Disordered" evidence="16">
    <location>
        <begin position="288"/>
        <end position="319"/>
    </location>
</feature>
<keyword evidence="9 14" id="KW-0805">Transcription regulation</keyword>
<dbReference type="EC" id="2.1.1.360" evidence="2 14"/>
<feature type="binding site" evidence="15">
    <location>
        <begin position="506"/>
        <end position="507"/>
    </location>
    <ligand>
        <name>S-adenosyl-L-methionine</name>
        <dbReference type="ChEBI" id="CHEBI:59789"/>
    </ligand>
</feature>
<keyword evidence="4 14" id="KW-0489">Methyltransferase</keyword>
<dbReference type="GO" id="GO:0042393">
    <property type="term" value="F:histone binding"/>
    <property type="evidence" value="ECO:0007669"/>
    <property type="project" value="InterPro"/>
</dbReference>
<evidence type="ECO:0000256" key="1">
    <source>
        <dbReference type="ARBA" id="ARBA00004123"/>
    </source>
</evidence>
<evidence type="ECO:0000256" key="11">
    <source>
        <dbReference type="ARBA" id="ARBA00023242"/>
    </source>
</evidence>
<dbReference type="Gene3D" id="1.10.260.170">
    <property type="match status" value="1"/>
</dbReference>
<reference evidence="18 19" key="1">
    <citation type="submission" date="2017-03" db="EMBL/GenBank/DDBJ databases">
        <title>Widespread Adenine N6-methylation of Active Genes in Fungi.</title>
        <authorList>
            <consortium name="DOE Joint Genome Institute"/>
            <person name="Mondo S.J."/>
            <person name="Dannebaum R.O."/>
            <person name="Kuo R.C."/>
            <person name="Louie K.B."/>
            <person name="Bewick A.J."/>
            <person name="Labutti K."/>
            <person name="Haridas S."/>
            <person name="Kuo A."/>
            <person name="Salamov A."/>
            <person name="Ahrendt S.R."/>
            <person name="Lau R."/>
            <person name="Bowen B.P."/>
            <person name="Lipzen A."/>
            <person name="Sullivan W."/>
            <person name="Andreopoulos W.B."/>
            <person name="Clum A."/>
            <person name="Lindquist E."/>
            <person name="Daum C."/>
            <person name="Northen T.R."/>
            <person name="Ramamoorthy G."/>
            <person name="Schmitz R.J."/>
            <person name="Gryganskyi A."/>
            <person name="Culley D."/>
            <person name="Magnuson J."/>
            <person name="James T.Y."/>
            <person name="O'Malley M.A."/>
            <person name="Stajich J.E."/>
            <person name="Spatafora J.W."/>
            <person name="Visel A."/>
            <person name="Grigoriev I.V."/>
        </authorList>
    </citation>
    <scope>NUCLEOTIDE SEQUENCE [LARGE SCALE GENOMIC DNA]</scope>
    <source>
        <strain evidence="18 19">NRRL Y-17943</strain>
    </source>
</reference>
<dbReference type="GO" id="GO:0000077">
    <property type="term" value="P:DNA damage checkpoint signaling"/>
    <property type="evidence" value="ECO:0007669"/>
    <property type="project" value="InterPro"/>
</dbReference>
<evidence type="ECO:0000256" key="10">
    <source>
        <dbReference type="ARBA" id="ARBA00023163"/>
    </source>
</evidence>
<proteinExistence type="inferred from homology"/>
<dbReference type="Gene3D" id="3.40.50.150">
    <property type="entry name" value="Vaccinia Virus protein VP39"/>
    <property type="match status" value="1"/>
</dbReference>
<evidence type="ECO:0000256" key="15">
    <source>
        <dbReference type="PIRSR" id="PIRSR017570-1"/>
    </source>
</evidence>
<evidence type="ECO:0000256" key="5">
    <source>
        <dbReference type="ARBA" id="ARBA00022679"/>
    </source>
</evidence>
<dbReference type="Pfam" id="PF08123">
    <property type="entry name" value="DOT1"/>
    <property type="match status" value="1"/>
</dbReference>
<dbReference type="GO" id="GO:0000781">
    <property type="term" value="C:chromosome, telomeric region"/>
    <property type="evidence" value="ECO:0007669"/>
    <property type="project" value="GOC"/>
</dbReference>
<dbReference type="EMBL" id="NBSH01000013">
    <property type="protein sequence ID" value="ORX34694.1"/>
    <property type="molecule type" value="Genomic_DNA"/>
</dbReference>
<dbReference type="GeneID" id="33560393"/>
<dbReference type="PROSITE" id="PS51569">
    <property type="entry name" value="DOT1"/>
    <property type="match status" value="1"/>
</dbReference>
<evidence type="ECO:0000256" key="6">
    <source>
        <dbReference type="ARBA" id="ARBA00022691"/>
    </source>
</evidence>
<gene>
    <name evidence="18" type="ORF">BD324DRAFT_652956</name>
</gene>
<evidence type="ECO:0000313" key="19">
    <source>
        <dbReference type="Proteomes" id="UP000193218"/>
    </source>
</evidence>
<organism evidence="18 19">
    <name type="scientific">Kockovaella imperatae</name>
    <dbReference type="NCBI Taxonomy" id="4999"/>
    <lineage>
        <taxon>Eukaryota</taxon>
        <taxon>Fungi</taxon>
        <taxon>Dikarya</taxon>
        <taxon>Basidiomycota</taxon>
        <taxon>Agaricomycotina</taxon>
        <taxon>Tremellomycetes</taxon>
        <taxon>Tremellales</taxon>
        <taxon>Cuniculitremaceae</taxon>
        <taxon>Kockovaella</taxon>
    </lineage>
</organism>
<evidence type="ECO:0000256" key="4">
    <source>
        <dbReference type="ARBA" id="ARBA00022603"/>
    </source>
</evidence>